<dbReference type="PANTHER" id="PTHR46193">
    <property type="entry name" value="6-PHOSPHOGLUCONATE PHOSPHATASE"/>
    <property type="match status" value="1"/>
</dbReference>
<sequence length="224" mass="24395">MSQRAVLFDMDGVIVDSEDYWVAAEREELLPAVVPDHDVAVSEVTGLNYREIYDYLEREYGTAVTREEFIERFEAVARGIYADRVALLEGFHGILADLEEREVPVAIVSSSPHDWIDVVRERFDLTDAFDAVVSAEGIDGPGKPDPYIYEHAAELVGVAPEDALAVEDSGHGVAAAAAAGVHTVAYRIAAHDNPDLSPADAVVDSPEELRKTVLAYADRGALEN</sequence>
<dbReference type="PRINTS" id="PR00413">
    <property type="entry name" value="HADHALOGNASE"/>
</dbReference>
<dbReference type="Pfam" id="PF13419">
    <property type="entry name" value="HAD_2"/>
    <property type="match status" value="1"/>
</dbReference>
<comment type="similarity">
    <text evidence="2">Belongs to the HAD-like hydrolase superfamily.</text>
</comment>
<dbReference type="InterPro" id="IPR023198">
    <property type="entry name" value="PGP-like_dom2"/>
</dbReference>
<dbReference type="InterPro" id="IPR036412">
    <property type="entry name" value="HAD-like_sf"/>
</dbReference>
<comment type="cofactor">
    <cofactor evidence="1">
        <name>Mg(2+)</name>
        <dbReference type="ChEBI" id="CHEBI:18420"/>
    </cofactor>
</comment>
<keyword evidence="6" id="KW-0378">Hydrolase</keyword>
<dbReference type="EMBL" id="JBHSJG010000038">
    <property type="protein sequence ID" value="MFC4989013.1"/>
    <property type="molecule type" value="Genomic_DNA"/>
</dbReference>
<keyword evidence="7" id="KW-1185">Reference proteome</keyword>
<keyword evidence="5" id="KW-0119">Carbohydrate metabolism</keyword>
<accession>A0ABD5QH69</accession>
<evidence type="ECO:0000313" key="6">
    <source>
        <dbReference type="EMBL" id="MFC4989013.1"/>
    </source>
</evidence>
<evidence type="ECO:0000256" key="5">
    <source>
        <dbReference type="ARBA" id="ARBA00023277"/>
    </source>
</evidence>
<dbReference type="InterPro" id="IPR023214">
    <property type="entry name" value="HAD_sf"/>
</dbReference>
<dbReference type="AlphaFoldDB" id="A0ABD5QH69"/>
<comment type="caution">
    <text evidence="6">The sequence shown here is derived from an EMBL/GenBank/DDBJ whole genome shotgun (WGS) entry which is preliminary data.</text>
</comment>
<evidence type="ECO:0000256" key="2">
    <source>
        <dbReference type="ARBA" id="ARBA00007958"/>
    </source>
</evidence>
<gene>
    <name evidence="6" type="ORF">ACFPFO_14810</name>
</gene>
<evidence type="ECO:0000256" key="1">
    <source>
        <dbReference type="ARBA" id="ARBA00001946"/>
    </source>
</evidence>
<dbReference type="SFLD" id="SFLDG01129">
    <property type="entry name" value="C1.5:_HAD__Beta-PGM__Phosphata"/>
    <property type="match status" value="1"/>
</dbReference>
<dbReference type="Gene3D" id="1.10.150.240">
    <property type="entry name" value="Putative phosphatase, domain 2"/>
    <property type="match status" value="1"/>
</dbReference>
<dbReference type="PANTHER" id="PTHR46193:SF18">
    <property type="entry name" value="HEXITOL PHOSPHATASE B"/>
    <property type="match status" value="1"/>
</dbReference>
<dbReference type="RefSeq" id="WP_224828428.1">
    <property type="nucleotide sequence ID" value="NZ_JAIVEF010000006.1"/>
</dbReference>
<proteinExistence type="inferred from homology"/>
<dbReference type="GO" id="GO:0016787">
    <property type="term" value="F:hydrolase activity"/>
    <property type="evidence" value="ECO:0007669"/>
    <property type="project" value="UniProtKB-KW"/>
</dbReference>
<dbReference type="InterPro" id="IPR006439">
    <property type="entry name" value="HAD-SF_hydro_IA"/>
</dbReference>
<name>A0ABD5QH69_9EURY</name>
<dbReference type="NCBIfam" id="TIGR01509">
    <property type="entry name" value="HAD-SF-IA-v3"/>
    <property type="match status" value="1"/>
</dbReference>
<dbReference type="Gene3D" id="3.40.50.1000">
    <property type="entry name" value="HAD superfamily/HAD-like"/>
    <property type="match status" value="1"/>
</dbReference>
<keyword evidence="4" id="KW-0460">Magnesium</keyword>
<dbReference type="Proteomes" id="UP001595925">
    <property type="component" value="Unassembled WGS sequence"/>
</dbReference>
<dbReference type="GO" id="GO:0046872">
    <property type="term" value="F:metal ion binding"/>
    <property type="evidence" value="ECO:0007669"/>
    <property type="project" value="UniProtKB-KW"/>
</dbReference>
<evidence type="ECO:0000256" key="4">
    <source>
        <dbReference type="ARBA" id="ARBA00022842"/>
    </source>
</evidence>
<organism evidence="6 7">
    <name type="scientific">Saliphagus infecundisoli</name>
    <dbReference type="NCBI Taxonomy" id="1849069"/>
    <lineage>
        <taxon>Archaea</taxon>
        <taxon>Methanobacteriati</taxon>
        <taxon>Methanobacteriota</taxon>
        <taxon>Stenosarchaea group</taxon>
        <taxon>Halobacteria</taxon>
        <taxon>Halobacteriales</taxon>
        <taxon>Natrialbaceae</taxon>
        <taxon>Saliphagus</taxon>
    </lineage>
</organism>
<dbReference type="SFLD" id="SFLDS00003">
    <property type="entry name" value="Haloacid_Dehalogenase"/>
    <property type="match status" value="1"/>
</dbReference>
<evidence type="ECO:0000256" key="3">
    <source>
        <dbReference type="ARBA" id="ARBA00022723"/>
    </source>
</evidence>
<dbReference type="InterPro" id="IPR051600">
    <property type="entry name" value="Beta-PGM-like"/>
</dbReference>
<evidence type="ECO:0000313" key="7">
    <source>
        <dbReference type="Proteomes" id="UP001595925"/>
    </source>
</evidence>
<reference evidence="6 7" key="1">
    <citation type="journal article" date="2019" name="Int. J. Syst. Evol. Microbiol.">
        <title>The Global Catalogue of Microorganisms (GCM) 10K type strain sequencing project: providing services to taxonomists for standard genome sequencing and annotation.</title>
        <authorList>
            <consortium name="The Broad Institute Genomics Platform"/>
            <consortium name="The Broad Institute Genome Sequencing Center for Infectious Disease"/>
            <person name="Wu L."/>
            <person name="Ma J."/>
        </authorList>
    </citation>
    <scope>NUCLEOTIDE SEQUENCE [LARGE SCALE GENOMIC DNA]</scope>
    <source>
        <strain evidence="6 7">CGMCC 1.15824</strain>
    </source>
</reference>
<dbReference type="SUPFAM" id="SSF56784">
    <property type="entry name" value="HAD-like"/>
    <property type="match status" value="1"/>
</dbReference>
<dbReference type="CDD" id="cd07505">
    <property type="entry name" value="HAD_BPGM-like"/>
    <property type="match status" value="1"/>
</dbReference>
<keyword evidence="3" id="KW-0479">Metal-binding</keyword>
<dbReference type="InterPro" id="IPR041492">
    <property type="entry name" value="HAD_2"/>
</dbReference>
<dbReference type="SFLD" id="SFLDG01135">
    <property type="entry name" value="C1.5.6:_HAD__Beta-PGM__Phospha"/>
    <property type="match status" value="1"/>
</dbReference>
<protein>
    <submittedName>
        <fullName evidence="6">HAD family hydrolase</fullName>
    </submittedName>
</protein>